<sequence>MLDKRLVIITGHYGSGKTEFAVNYAVKMKNSYSNVSLADLDIVNPYFRSREKKILLEDMGIQVLDSSINNQTLDLPALPAGIMGSITNLNMKAILDIGGDPVGARVLARFSDQIKMMDYDLFYVINGNRPETQTKENVIRYLKDIESTSGLKVTGLINNTHLLKDTSVSDVELGHELSKEVSWEIDVPIRYESAMMNIADKIVSEEIKAKLFPLNLYMREEWMS</sequence>
<dbReference type="RefSeq" id="WP_342455022.1">
    <property type="nucleotide sequence ID" value="NZ_JAGGKS010000003.1"/>
</dbReference>
<dbReference type="SUPFAM" id="SSF52540">
    <property type="entry name" value="P-loop containing nucleoside triphosphate hydrolases"/>
    <property type="match status" value="1"/>
</dbReference>
<accession>A0ABS4GCY4</accession>
<organism evidence="1 2">
    <name type="scientific">Sedimentibacter acidaminivorans</name>
    <dbReference type="NCBI Taxonomy" id="913099"/>
    <lineage>
        <taxon>Bacteria</taxon>
        <taxon>Bacillati</taxon>
        <taxon>Bacillota</taxon>
        <taxon>Tissierellia</taxon>
        <taxon>Sedimentibacter</taxon>
    </lineage>
</organism>
<comment type="caution">
    <text evidence="1">The sequence shown here is derived from an EMBL/GenBank/DDBJ whole genome shotgun (WGS) entry which is preliminary data.</text>
</comment>
<name>A0ABS4GCY4_9FIRM</name>
<keyword evidence="2" id="KW-1185">Reference proteome</keyword>
<evidence type="ECO:0000313" key="1">
    <source>
        <dbReference type="EMBL" id="MBP1925558.1"/>
    </source>
</evidence>
<protein>
    <recommendedName>
        <fullName evidence="3">ATP-binding protein</fullName>
    </recommendedName>
</protein>
<reference evidence="1 2" key="1">
    <citation type="submission" date="2021-03" db="EMBL/GenBank/DDBJ databases">
        <title>Genomic Encyclopedia of Type Strains, Phase IV (KMG-IV): sequencing the most valuable type-strain genomes for metagenomic binning, comparative biology and taxonomic classification.</title>
        <authorList>
            <person name="Goeker M."/>
        </authorList>
    </citation>
    <scope>NUCLEOTIDE SEQUENCE [LARGE SCALE GENOMIC DNA]</scope>
    <source>
        <strain evidence="1 2">DSM 24004</strain>
    </source>
</reference>
<proteinExistence type="predicted"/>
<evidence type="ECO:0000313" key="2">
    <source>
        <dbReference type="Proteomes" id="UP001519342"/>
    </source>
</evidence>
<dbReference type="InterPro" id="IPR027417">
    <property type="entry name" value="P-loop_NTPase"/>
</dbReference>
<dbReference type="EMBL" id="JAGGKS010000003">
    <property type="protein sequence ID" value="MBP1925558.1"/>
    <property type="molecule type" value="Genomic_DNA"/>
</dbReference>
<dbReference type="Proteomes" id="UP001519342">
    <property type="component" value="Unassembled WGS sequence"/>
</dbReference>
<gene>
    <name evidence="1" type="ORF">J2Z76_001417</name>
</gene>
<evidence type="ECO:0008006" key="3">
    <source>
        <dbReference type="Google" id="ProtNLM"/>
    </source>
</evidence>